<protein>
    <recommendedName>
        <fullName evidence="2">Cryptic loci regulator 2 N-terminal domain-containing protein</fullName>
    </recommendedName>
</protein>
<feature type="compositionally biased region" description="Polar residues" evidence="1">
    <location>
        <begin position="657"/>
        <end position="678"/>
    </location>
</feature>
<dbReference type="GO" id="GO:0070824">
    <property type="term" value="C:SHREC complex"/>
    <property type="evidence" value="ECO:0007669"/>
    <property type="project" value="InterPro"/>
</dbReference>
<accession>A0A8H7XT84</accession>
<dbReference type="AlphaFoldDB" id="A0A8H7XT84"/>
<dbReference type="InterPro" id="IPR038986">
    <property type="entry name" value="Clr2"/>
</dbReference>
<feature type="compositionally biased region" description="Low complexity" evidence="1">
    <location>
        <begin position="464"/>
        <end position="477"/>
    </location>
</feature>
<dbReference type="EMBL" id="JAFIQS010000008">
    <property type="protein sequence ID" value="KAG5166403.1"/>
    <property type="molecule type" value="Genomic_DNA"/>
</dbReference>
<organism evidence="3">
    <name type="scientific">Psilocybe cubensis</name>
    <name type="common">Psychedelic mushroom</name>
    <name type="synonym">Stropharia cubensis</name>
    <dbReference type="NCBI Taxonomy" id="181762"/>
    <lineage>
        <taxon>Eukaryota</taxon>
        <taxon>Fungi</taxon>
        <taxon>Dikarya</taxon>
        <taxon>Basidiomycota</taxon>
        <taxon>Agaricomycotina</taxon>
        <taxon>Agaricomycetes</taxon>
        <taxon>Agaricomycetidae</taxon>
        <taxon>Agaricales</taxon>
        <taxon>Agaricineae</taxon>
        <taxon>Strophariaceae</taxon>
        <taxon>Psilocybe</taxon>
    </lineage>
</organism>
<evidence type="ECO:0000256" key="1">
    <source>
        <dbReference type="SAM" id="MobiDB-lite"/>
    </source>
</evidence>
<gene>
    <name evidence="3" type="ORF">JR316_008488</name>
</gene>
<feature type="region of interest" description="Disordered" evidence="1">
    <location>
        <begin position="447"/>
        <end position="477"/>
    </location>
</feature>
<dbReference type="PANTHER" id="PTHR38046:SF1">
    <property type="entry name" value="CRYPTIC LOCI REGULATOR 2"/>
    <property type="match status" value="1"/>
</dbReference>
<feature type="compositionally biased region" description="Basic and acidic residues" evidence="1">
    <location>
        <begin position="177"/>
        <end position="197"/>
    </location>
</feature>
<feature type="compositionally biased region" description="Polar residues" evidence="1">
    <location>
        <begin position="161"/>
        <end position="170"/>
    </location>
</feature>
<dbReference type="InterPro" id="IPR031915">
    <property type="entry name" value="Clr2_N"/>
</dbReference>
<comment type="caution">
    <text evidence="3">The sequence shown here is derived from an EMBL/GenBank/DDBJ whole genome shotgun (WGS) entry which is preliminary data.</text>
</comment>
<evidence type="ECO:0000259" key="2">
    <source>
        <dbReference type="Pfam" id="PF16761"/>
    </source>
</evidence>
<feature type="region of interest" description="Disordered" evidence="1">
    <location>
        <begin position="291"/>
        <end position="334"/>
    </location>
</feature>
<dbReference type="GO" id="GO:0030466">
    <property type="term" value="P:silent mating-type cassette heterochromatin formation"/>
    <property type="evidence" value="ECO:0007669"/>
    <property type="project" value="TreeGrafter"/>
</dbReference>
<feature type="domain" description="Cryptic loci regulator 2 N-terminal" evidence="2">
    <location>
        <begin position="80"/>
        <end position="142"/>
    </location>
</feature>
<feature type="region of interest" description="Disordered" evidence="1">
    <location>
        <begin position="161"/>
        <end position="197"/>
    </location>
</feature>
<reference evidence="3" key="1">
    <citation type="submission" date="2021-02" db="EMBL/GenBank/DDBJ databases">
        <title>Psilocybe cubensis genome.</title>
        <authorList>
            <person name="Mckernan K.J."/>
            <person name="Crawford S."/>
            <person name="Trippe A."/>
            <person name="Kane L.T."/>
            <person name="Mclaughlin S."/>
        </authorList>
    </citation>
    <scope>NUCLEOTIDE SEQUENCE [LARGE SCALE GENOMIC DNA]</scope>
    <source>
        <strain evidence="3">MGC-MH-2018</strain>
    </source>
</reference>
<dbReference type="GO" id="GO:0033553">
    <property type="term" value="C:rDNA heterochromatin"/>
    <property type="evidence" value="ECO:0007669"/>
    <property type="project" value="TreeGrafter"/>
</dbReference>
<dbReference type="PANTHER" id="PTHR38046">
    <property type="entry name" value="CRYPTIC LOCI REGULATOR 2"/>
    <property type="match status" value="1"/>
</dbReference>
<dbReference type="Pfam" id="PF16761">
    <property type="entry name" value="Clr2_transil"/>
    <property type="match status" value="1"/>
</dbReference>
<dbReference type="GO" id="GO:0031934">
    <property type="term" value="C:mating-type region heterochromatin"/>
    <property type="evidence" value="ECO:0007669"/>
    <property type="project" value="TreeGrafter"/>
</dbReference>
<sequence length="821" mass="90843">MRNLADTGISLPPNPHFLDFPRTDGNPSTWPPNTTRIVDHEGQVNYYEHVGLEHSQSIRWRMAIGDAVGLKLKLAEGPKYVLRDFPEGYRLFDHNKGPHKAPRHDLYLFGPVKKRFRSVNEFIPHAIWLMGDGSDDCECKYCGKVKKPQREITASMSNILRTTPSMSPSPKSHRIYTHRDKGKGKEKESTTRRIPPRPRDTKVYAAVQQTVTPIKPSSGILQQPMLVERVNDLRAMNATTSMELRRWFRDGEVIWCALPRPILAPDGSNNGSIEFWPGVIEEIRVKSTPIPRDVSASSVNHNVDSDSRTPQPSSSSMQIDPSAEGDQVGTILPNTDEPLPWTVRQYTRYKVQLLGISHSLTIDDSQALPYQAYIPPDQLIHNLTILPVEKLNFERESLLKFNPCPPNGMTPPFFEAVSAYATALQIASIISSTWCLTDDFTVRYNLPPTPKSSSKHMPPPPLPSQSASAPPLQSSSSQITPSMTLAAAIQEAGRRNAQSSSTPLYKGVSTIDSSLPAEQSQKIIERVMGLPPPPSHIVQTRFQGLWWGTERIWANDFIRLKVPRRTMGPKGGPNILPASGPGKRSIEQWQALGKDISELGAGTRGVFLRLDGLVTVDVITERGVIKKEARICGMLYELADIDWDDPEEVASAEKAGPNSSQDQQNPPAGISESVSGNGSTAPPSNPPPLSAPAQGKELPQPPMGYRFRPIITPGHEFVGSMALISGRYYPRILSHPKMTSRINTVLSRSVEEGGVSGFDNLWALEGLSAGYYNSVDPQRYKKSRVAMMQDADKQALEELQAYVQLKKAEAKKDEDAMEVDG</sequence>
<feature type="region of interest" description="Disordered" evidence="1">
    <location>
        <begin position="649"/>
        <end position="705"/>
    </location>
</feature>
<proteinExistence type="predicted"/>
<evidence type="ECO:0000313" key="3">
    <source>
        <dbReference type="EMBL" id="KAG5166403.1"/>
    </source>
</evidence>
<name>A0A8H7XT84_PSICU</name>